<keyword evidence="4" id="KW-0680">Restriction system</keyword>
<evidence type="ECO:0000256" key="7">
    <source>
        <dbReference type="RuleBase" id="RU000416"/>
    </source>
</evidence>
<comment type="similarity">
    <text evidence="6 7">Belongs to the class I-like SAM-binding methyltransferase superfamily. C5-methyltransferase family.</text>
</comment>
<evidence type="ECO:0000313" key="9">
    <source>
        <dbReference type="EMBL" id="GAK72615.1"/>
    </source>
</evidence>
<dbReference type="PANTHER" id="PTHR10629:SF52">
    <property type="entry name" value="DNA (CYTOSINE-5)-METHYLTRANSFERASE 1"/>
    <property type="match status" value="1"/>
</dbReference>
<dbReference type="InterPro" id="IPR001525">
    <property type="entry name" value="C5_MeTfrase"/>
</dbReference>
<dbReference type="GO" id="GO:0003886">
    <property type="term" value="F:DNA (cytosine-5-)-methyltransferase activity"/>
    <property type="evidence" value="ECO:0007669"/>
    <property type="project" value="UniProtKB-EC"/>
</dbReference>
<evidence type="ECO:0000256" key="1">
    <source>
        <dbReference type="ARBA" id="ARBA00022603"/>
    </source>
</evidence>
<dbReference type="InterPro" id="IPR050390">
    <property type="entry name" value="C5-Methyltransferase"/>
</dbReference>
<dbReference type="PROSITE" id="PS51679">
    <property type="entry name" value="SAM_MT_C5"/>
    <property type="match status" value="1"/>
</dbReference>
<proteinExistence type="inferred from homology"/>
<dbReference type="PROSITE" id="PS00094">
    <property type="entry name" value="C5_MTASE_1"/>
    <property type="match status" value="1"/>
</dbReference>
<dbReference type="Pfam" id="PF00145">
    <property type="entry name" value="DNA_methylase"/>
    <property type="match status" value="1"/>
</dbReference>
<dbReference type="GO" id="GO:0003677">
    <property type="term" value="F:DNA binding"/>
    <property type="evidence" value="ECO:0007669"/>
    <property type="project" value="TreeGrafter"/>
</dbReference>
<keyword evidence="2 6" id="KW-0808">Transferase</keyword>
<dbReference type="InterPro" id="IPR029063">
    <property type="entry name" value="SAM-dependent_MTases_sf"/>
</dbReference>
<keyword evidence="3 6" id="KW-0949">S-adenosyl-L-methionine</keyword>
<gene>
    <name evidence="9" type="primary">dcm</name>
    <name evidence="9" type="ORF">RRU01S_27_00030</name>
</gene>
<evidence type="ECO:0000256" key="8">
    <source>
        <dbReference type="RuleBase" id="RU000417"/>
    </source>
</evidence>
<evidence type="ECO:0000256" key="3">
    <source>
        <dbReference type="ARBA" id="ARBA00022691"/>
    </source>
</evidence>
<evidence type="ECO:0000256" key="2">
    <source>
        <dbReference type="ARBA" id="ARBA00022679"/>
    </source>
</evidence>
<dbReference type="GO" id="GO:0032259">
    <property type="term" value="P:methylation"/>
    <property type="evidence" value="ECO:0007669"/>
    <property type="project" value="UniProtKB-KW"/>
</dbReference>
<comment type="catalytic activity">
    <reaction evidence="5 8">
        <text>a 2'-deoxycytidine in DNA + S-adenosyl-L-methionine = a 5-methyl-2'-deoxycytidine in DNA + S-adenosyl-L-homocysteine + H(+)</text>
        <dbReference type="Rhea" id="RHEA:13681"/>
        <dbReference type="Rhea" id="RHEA-COMP:11369"/>
        <dbReference type="Rhea" id="RHEA-COMP:11370"/>
        <dbReference type="ChEBI" id="CHEBI:15378"/>
        <dbReference type="ChEBI" id="CHEBI:57856"/>
        <dbReference type="ChEBI" id="CHEBI:59789"/>
        <dbReference type="ChEBI" id="CHEBI:85452"/>
        <dbReference type="ChEBI" id="CHEBI:85454"/>
        <dbReference type="EC" id="2.1.1.37"/>
    </reaction>
</comment>
<evidence type="ECO:0000256" key="5">
    <source>
        <dbReference type="ARBA" id="ARBA00047422"/>
    </source>
</evidence>
<dbReference type="GO" id="GO:0044027">
    <property type="term" value="P:negative regulation of gene expression via chromosomal CpG island methylation"/>
    <property type="evidence" value="ECO:0007669"/>
    <property type="project" value="TreeGrafter"/>
</dbReference>
<dbReference type="InterPro" id="IPR018117">
    <property type="entry name" value="C5_DNA_meth_AS"/>
</dbReference>
<organism evidence="9 10">
    <name type="scientific">Agrobacterium rubi TR3 = NBRC 13261</name>
    <dbReference type="NCBI Taxonomy" id="1368415"/>
    <lineage>
        <taxon>Bacteria</taxon>
        <taxon>Pseudomonadati</taxon>
        <taxon>Pseudomonadota</taxon>
        <taxon>Alphaproteobacteria</taxon>
        <taxon>Hyphomicrobiales</taxon>
        <taxon>Rhizobiaceae</taxon>
        <taxon>Rhizobium/Agrobacterium group</taxon>
        <taxon>Agrobacterium</taxon>
    </lineage>
</organism>
<evidence type="ECO:0000313" key="10">
    <source>
        <dbReference type="Proteomes" id="UP000028701"/>
    </source>
</evidence>
<evidence type="ECO:0000256" key="4">
    <source>
        <dbReference type="ARBA" id="ARBA00022747"/>
    </source>
</evidence>
<comment type="caution">
    <text evidence="9">The sequence shown here is derived from an EMBL/GenBank/DDBJ whole genome shotgun (WGS) entry which is preliminary data.</text>
</comment>
<dbReference type="PANTHER" id="PTHR10629">
    <property type="entry name" value="CYTOSINE-SPECIFIC METHYLTRANSFERASE"/>
    <property type="match status" value="1"/>
</dbReference>
<sequence>MTHKTKSLAGTSEVESSYSYLSLFSGIGGLEHPSIPPVLFCEQDKDCHRVISDRELTRSTPIHGDIRTLAAPPAASFVVGGWPCQDLSSAGNQVGLCGNRSSLFFDMLRVAKASGAHTLIGENVPNLLTINGGKDFELVKQAVREHGFPYVSWRMLNAREFGLPQDRSRLFIVASKDPAYAQALHSQIPELPSVGDTLDVHGFYWTGGKRSICFSTGYVPALKVGGTDNKGRGTVAVFDGITARKLTVGENLALQGFSDIQLSDFVPSTLLRMAGNAVAKPVGQFVVASIMERRPPAGIKSGFALRSASGLIESGLEWSIDHKPTHKVSNLADFLDNKRHTPLSAQASAGLIVRSVRSGAVMPSELFDTLYKQTLDRGGKLHPSRGDSLAALAVMHEDLLSYRNGLEDSDFYGEANDGE</sequence>
<accession>A0A081D119</accession>
<dbReference type="EMBL" id="BBJU01000027">
    <property type="protein sequence ID" value="GAK72615.1"/>
    <property type="molecule type" value="Genomic_DNA"/>
</dbReference>
<dbReference type="GO" id="GO:0009307">
    <property type="term" value="P:DNA restriction-modification system"/>
    <property type="evidence" value="ECO:0007669"/>
    <property type="project" value="UniProtKB-KW"/>
</dbReference>
<dbReference type="SUPFAM" id="SSF53335">
    <property type="entry name" value="S-adenosyl-L-methionine-dependent methyltransferases"/>
    <property type="match status" value="1"/>
</dbReference>
<dbReference type="AlphaFoldDB" id="A0A081D119"/>
<dbReference type="OrthoDB" id="9813719at2"/>
<protein>
    <recommendedName>
        <fullName evidence="8">Cytosine-specific methyltransferase</fullName>
        <ecNumber evidence="8">2.1.1.37</ecNumber>
    </recommendedName>
</protein>
<dbReference type="eggNOG" id="COG0270">
    <property type="taxonomic scope" value="Bacteria"/>
</dbReference>
<name>A0A081D119_9HYPH</name>
<dbReference type="NCBIfam" id="TIGR00675">
    <property type="entry name" value="dcm"/>
    <property type="match status" value="1"/>
</dbReference>
<dbReference type="EC" id="2.1.1.37" evidence="8"/>
<keyword evidence="1 6" id="KW-0489">Methyltransferase</keyword>
<feature type="active site" evidence="6">
    <location>
        <position position="84"/>
    </location>
</feature>
<reference evidence="9 10" key="1">
    <citation type="submission" date="2014-08" db="EMBL/GenBank/DDBJ databases">
        <title>Whole genome shotgun sequence of Rhizobium rubi NBRC 13261.</title>
        <authorList>
            <person name="Katano-Makiyama Y."/>
            <person name="Hosoyama A."/>
            <person name="Hashimoto M."/>
            <person name="Hosoyama Y."/>
            <person name="Noguchi M."/>
            <person name="Tsuchikane K."/>
            <person name="Uohara A."/>
            <person name="Ohji S."/>
            <person name="Ichikawa N."/>
            <person name="Kimura A."/>
            <person name="Yamazoe A."/>
            <person name="Fujita N."/>
        </authorList>
    </citation>
    <scope>NUCLEOTIDE SEQUENCE [LARGE SCALE GENOMIC DNA]</scope>
    <source>
        <strain evidence="9 10">NBRC 13261</strain>
    </source>
</reference>
<dbReference type="RefSeq" id="WP_081880144.1">
    <property type="nucleotide sequence ID" value="NZ_BBJU01000027.1"/>
</dbReference>
<dbReference type="PRINTS" id="PR00105">
    <property type="entry name" value="C5METTRFRASE"/>
</dbReference>
<dbReference type="Gene3D" id="3.40.50.150">
    <property type="entry name" value="Vaccinia Virus protein VP39"/>
    <property type="match status" value="1"/>
</dbReference>
<dbReference type="Proteomes" id="UP000028701">
    <property type="component" value="Unassembled WGS sequence"/>
</dbReference>
<evidence type="ECO:0000256" key="6">
    <source>
        <dbReference type="PROSITE-ProRule" id="PRU01016"/>
    </source>
</evidence>